<dbReference type="Proteomes" id="UP001143304">
    <property type="component" value="Unassembled WGS sequence"/>
</dbReference>
<comment type="caution">
    <text evidence="2">The sequence shown here is derived from an EMBL/GenBank/DDBJ whole genome shotgun (WGS) entry which is preliminary data.</text>
</comment>
<protein>
    <submittedName>
        <fullName evidence="2">Uncharacterized protein</fullName>
    </submittedName>
</protein>
<organism evidence="2 3">
    <name type="scientific">Candidatus Marimicrobium litorale</name>
    <dbReference type="NCBI Taxonomy" id="2518991"/>
    <lineage>
        <taxon>Bacteria</taxon>
        <taxon>Pseudomonadati</taxon>
        <taxon>Pseudomonadota</taxon>
        <taxon>Gammaproteobacteria</taxon>
        <taxon>Cellvibrionales</taxon>
        <taxon>Halieaceae</taxon>
        <taxon>Marimicrobium</taxon>
    </lineage>
</organism>
<accession>A0ABT3T5U8</accession>
<dbReference type="EMBL" id="SHNO01000001">
    <property type="protein sequence ID" value="MCX2977191.1"/>
    <property type="molecule type" value="Genomic_DNA"/>
</dbReference>
<name>A0ABT3T5U8_9GAMM</name>
<keyword evidence="3" id="KW-1185">Reference proteome</keyword>
<keyword evidence="1" id="KW-0732">Signal</keyword>
<feature type="chain" id="PRO_5046625556" evidence="1">
    <location>
        <begin position="24"/>
        <end position="550"/>
    </location>
</feature>
<dbReference type="RefSeq" id="WP_279248921.1">
    <property type="nucleotide sequence ID" value="NZ_SHNO01000001.1"/>
</dbReference>
<evidence type="ECO:0000256" key="1">
    <source>
        <dbReference type="SAM" id="SignalP"/>
    </source>
</evidence>
<feature type="signal peptide" evidence="1">
    <location>
        <begin position="1"/>
        <end position="23"/>
    </location>
</feature>
<reference evidence="2" key="1">
    <citation type="submission" date="2019-02" db="EMBL/GenBank/DDBJ databases">
        <authorList>
            <person name="Li S.-H."/>
        </authorList>
    </citation>
    <scope>NUCLEOTIDE SEQUENCE</scope>
    <source>
        <strain evidence="2">IMCC11814</strain>
    </source>
</reference>
<gene>
    <name evidence="2" type="ORF">EYC82_07470</name>
</gene>
<sequence>MRNALVALILFALQGSYAILAVAADNGIPANPWIADSPYAISHHDPAQTDVTPVDGPTIGGRIRYDQAQTVPVVWCSAPIYKRVGEETVVVASTPMGLIKVRATGDDFSVVSSVPYPNRESVHAEVTDARIAEVMNAIDEKRRAKQDWRLLFNSLLMYYKFNINMRTMPSGAYALFDRDGYHYTFYDRQHLVKSFDQNEVEEPLVPLQYANIVSQLPRDDAKGIDRILGINMTYDGFIVAAAAGAVIITDRELNVVDYHLFPGELVENSIAVDRDNGIYVVTSVNMHKLVWTGSALSQNAEDGAWSSPYDVMPRGMATDMGAASHGSGTTPSLLGFGDDEDKLVVISDGNAENAQIVAFWRNKIPQDFKQKPGTQSRRIADQISFRLSKTTVEASPVVYGNGVLVVNSTYPEPGPIPMDLISNAFLAGTTREPPRGIQKYEWLPGENRFIESWGIDDVDNTDWMPPAVSTANGLVYIANKRDDNYEYFAADWKTGEKKATWEFPDDSVLWNTWGGITVFLPDGDFLLGGFFAIKRYDTGDMRKISRKDTH</sequence>
<evidence type="ECO:0000313" key="3">
    <source>
        <dbReference type="Proteomes" id="UP001143304"/>
    </source>
</evidence>
<proteinExistence type="predicted"/>
<evidence type="ECO:0000313" key="2">
    <source>
        <dbReference type="EMBL" id="MCX2977191.1"/>
    </source>
</evidence>